<proteinExistence type="predicted"/>
<dbReference type="Proteomes" id="UP000596196">
    <property type="component" value="Plasmid unnamed2"/>
</dbReference>
<sequence length="190" mass="22831">MKRFRCMSRDDIIDLHFQGLKNAVTCCNTVMKRLRRDGHVDANVLQHPYIYFPQPSSIRTKSQKIPHFLGIVDVYKQLVYYENPKLFKVEPKYGKEYMEPDAFTIWRRSPFFIEVQKSVYSKKIMQDKINRYELYFHSQEWHNESWQPKGSKFFPSILIITDKKYEIHSPHLRIFQAISIDDFMSQIVLA</sequence>
<keyword evidence="4" id="KW-1185">Reference proteome</keyword>
<organism evidence="1 3">
    <name type="scientific">Bacillus mycoides</name>
    <dbReference type="NCBI Taxonomy" id="1405"/>
    <lineage>
        <taxon>Bacteria</taxon>
        <taxon>Bacillati</taxon>
        <taxon>Bacillota</taxon>
        <taxon>Bacilli</taxon>
        <taxon>Bacillales</taxon>
        <taxon>Bacillaceae</taxon>
        <taxon>Bacillus</taxon>
        <taxon>Bacillus cereus group</taxon>
    </lineage>
</organism>
<protein>
    <submittedName>
        <fullName evidence="2">Replication-relaxation family protein</fullName>
    </submittedName>
</protein>
<name>A0AAP8KTK3_BACMY</name>
<evidence type="ECO:0000313" key="2">
    <source>
        <dbReference type="EMBL" id="QQA13798.1"/>
    </source>
</evidence>
<dbReference type="AlphaFoldDB" id="A0AAP8KTK3"/>
<dbReference type="EMBL" id="CP065876">
    <property type="protein sequence ID" value="QQA13798.1"/>
    <property type="molecule type" value="Genomic_DNA"/>
</dbReference>
<dbReference type="EMBL" id="MKZQ01000043">
    <property type="protein sequence ID" value="PJN69532.1"/>
    <property type="molecule type" value="Genomic_DNA"/>
</dbReference>
<dbReference type="RefSeq" id="WP_016127863.1">
    <property type="nucleotide sequence ID" value="NZ_CP009691.1"/>
</dbReference>
<reference evidence="1 3" key="1">
    <citation type="submission" date="2016-10" db="EMBL/GenBank/DDBJ databases">
        <title>Genome Sequence of Bacillus weihenstephanensis GM6LP.</title>
        <authorList>
            <person name="Poehlein A."/>
            <person name="Wemheuer F."/>
            <person name="Hollensteiner J."/>
            <person name="Wemheuer B."/>
        </authorList>
    </citation>
    <scope>NUCLEOTIDE SEQUENCE [LARGE SCALE GENOMIC DNA]</scope>
    <source>
        <strain evidence="1 3">GM6LP</strain>
    </source>
</reference>
<evidence type="ECO:0000313" key="1">
    <source>
        <dbReference type="EMBL" id="PJN69532.1"/>
    </source>
</evidence>
<dbReference type="Proteomes" id="UP000236165">
    <property type="component" value="Unassembled WGS sequence"/>
</dbReference>
<evidence type="ECO:0000313" key="4">
    <source>
        <dbReference type="Proteomes" id="UP000596196"/>
    </source>
</evidence>
<dbReference type="InterPro" id="IPR025855">
    <property type="entry name" value="Replic_Relax"/>
</dbReference>
<gene>
    <name evidence="1" type="ORF">BACWE_36330</name>
    <name evidence="2" type="ORF">I6G81_01905</name>
</gene>
<geneLocation type="plasmid" evidence="2 4">
    <name>unnamed2</name>
</geneLocation>
<dbReference type="Pfam" id="PF13814">
    <property type="entry name" value="Replic_Relax"/>
    <property type="match status" value="1"/>
</dbReference>
<evidence type="ECO:0000313" key="3">
    <source>
        <dbReference type="Proteomes" id="UP000236165"/>
    </source>
</evidence>
<reference evidence="2 4" key="2">
    <citation type="submission" date="2020-12" db="EMBL/GenBank/DDBJ databases">
        <title>FDA dAtabase for Regulatory Grade micrObial Sequences (FDA-ARGOS): Supporting development and validation of Infectious Disease Dx tests.</title>
        <authorList>
            <person name="Nelson B."/>
            <person name="Plummer A."/>
            <person name="Tallon L."/>
            <person name="Sadzewicz L."/>
            <person name="Zhao X."/>
            <person name="Boylan J."/>
            <person name="Ott S."/>
            <person name="Bowen H."/>
            <person name="Vavikolanu K."/>
            <person name="Mehta A."/>
            <person name="Aluvathingal J."/>
            <person name="Nadendla S."/>
            <person name="Myers T."/>
            <person name="Yan Y."/>
            <person name="Sichtig H."/>
        </authorList>
    </citation>
    <scope>NUCLEOTIDE SEQUENCE [LARGE SCALE GENOMIC DNA]</scope>
    <source>
        <strain evidence="2 4">FDAARGOS_924</strain>
        <plasmid evidence="2 4">unnamed2</plasmid>
    </source>
</reference>
<accession>A0AAP8KTK3</accession>
<keyword evidence="2" id="KW-0614">Plasmid</keyword>